<dbReference type="Pfam" id="PF12770">
    <property type="entry name" value="CHAT"/>
    <property type="match status" value="1"/>
</dbReference>
<feature type="compositionally biased region" description="Low complexity" evidence="1">
    <location>
        <begin position="28"/>
        <end position="38"/>
    </location>
</feature>
<protein>
    <submittedName>
        <fullName evidence="3">CHAT domain-containing protein</fullName>
    </submittedName>
</protein>
<sequence length="350" mass="38091">MGRVDTLRDEIARLQKQEADLRKDIGKAEGAAASARAASSKKRGDATRTKSDGTRRSHLRSAEAEDKKLVTAEKKVADLKAKLAKNAKDQAAKQKTLAAAEKTVPQAADRAVSKRRQEEIKHAKEVSRLSRPTIRYVEVPSPKAEKLRVLYLTCNPEATETEYTTPDGGTVKESYWLRTEAEVRQVKQALRGSKYRHLVELEHKPAATFQDLLDGINDHRPHVVHFSGHGGGGSVFLENGSLEAPESSELRFDLLAEALAATDTPPTLLVLNACETFDGAETILPAVPVVIAMSEPIGDIAATVFATQFYAAFASAQSVGSALRQAKVRMRGASLDDADLPQYVPAKMRI</sequence>
<dbReference type="HOGENOM" id="CLU_068053_0_0_5"/>
<feature type="compositionally biased region" description="Basic and acidic residues" evidence="1">
    <location>
        <begin position="42"/>
        <end position="71"/>
    </location>
</feature>
<dbReference type="OrthoDB" id="8253226at2"/>
<reference evidence="3 4" key="1">
    <citation type="submission" date="2013-12" db="EMBL/GenBank/DDBJ databases">
        <title>Complete genome sequence of Rhizobium etli bv. mimosae IE4771.</title>
        <authorList>
            <person name="Bustos P."/>
            <person name="Santamaria R.I."/>
            <person name="Lozano L."/>
            <person name="Ormeno-Orrillo E."/>
            <person name="Rogel M.A."/>
            <person name="Romero D."/>
            <person name="Cevallos M.A."/>
            <person name="Martinez-Romero E."/>
            <person name="Gonzalez V."/>
        </authorList>
    </citation>
    <scope>NUCLEOTIDE SEQUENCE [LARGE SCALE GENOMIC DNA]</scope>
    <source>
        <strain evidence="3 4">IE4771</strain>
    </source>
</reference>
<dbReference type="RefSeq" id="WP_010055298.1">
    <property type="nucleotide sequence ID" value="NZ_CP006986.1"/>
</dbReference>
<dbReference type="EMBL" id="CP006986">
    <property type="protein sequence ID" value="AIC28139.1"/>
    <property type="molecule type" value="Genomic_DNA"/>
</dbReference>
<name>A0A060I364_RHIET</name>
<feature type="domain" description="CHAT" evidence="2">
    <location>
        <begin position="178"/>
        <end position="336"/>
    </location>
</feature>
<feature type="region of interest" description="Disordered" evidence="1">
    <location>
        <begin position="19"/>
        <end position="71"/>
    </location>
</feature>
<evidence type="ECO:0000313" key="4">
    <source>
        <dbReference type="Proteomes" id="UP000027180"/>
    </source>
</evidence>
<evidence type="ECO:0000313" key="3">
    <source>
        <dbReference type="EMBL" id="AIC28139.1"/>
    </source>
</evidence>
<dbReference type="AlphaFoldDB" id="A0A060I364"/>
<dbReference type="Proteomes" id="UP000027180">
    <property type="component" value="Chromosome"/>
</dbReference>
<gene>
    <name evidence="3" type="ORF">IE4771_CH03045</name>
</gene>
<organism evidence="3 4">
    <name type="scientific">Rhizobium etli bv. mimosae str. IE4771</name>
    <dbReference type="NCBI Taxonomy" id="1432050"/>
    <lineage>
        <taxon>Bacteria</taxon>
        <taxon>Pseudomonadati</taxon>
        <taxon>Pseudomonadota</taxon>
        <taxon>Alphaproteobacteria</taxon>
        <taxon>Hyphomicrobiales</taxon>
        <taxon>Rhizobiaceae</taxon>
        <taxon>Rhizobium/Agrobacterium group</taxon>
        <taxon>Rhizobium</taxon>
    </lineage>
</organism>
<proteinExistence type="predicted"/>
<dbReference type="InterPro" id="IPR024983">
    <property type="entry name" value="CHAT_dom"/>
</dbReference>
<accession>A0A060I364</accession>
<evidence type="ECO:0000256" key="1">
    <source>
        <dbReference type="SAM" id="MobiDB-lite"/>
    </source>
</evidence>
<dbReference type="KEGG" id="rei:IE4771_CH03045"/>
<evidence type="ECO:0000259" key="2">
    <source>
        <dbReference type="Pfam" id="PF12770"/>
    </source>
</evidence>